<evidence type="ECO:0000313" key="1">
    <source>
        <dbReference type="EMBL" id="KAL2280019.1"/>
    </source>
</evidence>
<sequence>MRWWSQNTHDSQYYILTGAQLTASYHNPGLAAQKVAAAKFPLNVESLKGTVAAPKSTVCRASLAAVGRLSQAISGWVPPTAVVRPSWWLTGHVLLYSISGLVPDKVYPLVAQFQSPWADGHTAAMLLAAVEVADFSQTMTPSHSWRCPRPSDGESLGMYLV</sequence>
<comment type="caution">
    <text evidence="1">The sequence shown here is derived from an EMBL/GenBank/DDBJ whole genome shotgun (WGS) entry which is preliminary data.</text>
</comment>
<keyword evidence="2" id="KW-1185">Reference proteome</keyword>
<accession>A0ABR4EC53</accession>
<evidence type="ECO:0000313" key="2">
    <source>
        <dbReference type="Proteomes" id="UP001600888"/>
    </source>
</evidence>
<protein>
    <submittedName>
        <fullName evidence="1">Uncharacterized protein</fullName>
    </submittedName>
</protein>
<proteinExistence type="predicted"/>
<dbReference type="Proteomes" id="UP001600888">
    <property type="component" value="Unassembled WGS sequence"/>
</dbReference>
<gene>
    <name evidence="1" type="ORF">FJTKL_12983</name>
</gene>
<name>A0ABR4EC53_9PEZI</name>
<dbReference type="EMBL" id="JBAWTH010000070">
    <property type="protein sequence ID" value="KAL2280019.1"/>
    <property type="molecule type" value="Genomic_DNA"/>
</dbReference>
<reference evidence="1 2" key="1">
    <citation type="submission" date="2024-03" db="EMBL/GenBank/DDBJ databases">
        <title>A high-quality draft genome sequence of Diaporthe vaccinii, a causative agent of upright dieback and viscid rot disease in cranberry plants.</title>
        <authorList>
            <person name="Sarrasin M."/>
            <person name="Lang B.F."/>
            <person name="Burger G."/>
        </authorList>
    </citation>
    <scope>NUCLEOTIDE SEQUENCE [LARGE SCALE GENOMIC DNA]</scope>
    <source>
        <strain evidence="1 2">IS7</strain>
    </source>
</reference>
<organism evidence="1 2">
    <name type="scientific">Diaporthe vaccinii</name>
    <dbReference type="NCBI Taxonomy" id="105482"/>
    <lineage>
        <taxon>Eukaryota</taxon>
        <taxon>Fungi</taxon>
        <taxon>Dikarya</taxon>
        <taxon>Ascomycota</taxon>
        <taxon>Pezizomycotina</taxon>
        <taxon>Sordariomycetes</taxon>
        <taxon>Sordariomycetidae</taxon>
        <taxon>Diaporthales</taxon>
        <taxon>Diaporthaceae</taxon>
        <taxon>Diaporthe</taxon>
        <taxon>Diaporthe eres species complex</taxon>
    </lineage>
</organism>